<evidence type="ECO:0000256" key="1">
    <source>
        <dbReference type="SAM" id="MobiDB-lite"/>
    </source>
</evidence>
<dbReference type="Proteomes" id="UP001066276">
    <property type="component" value="Chromosome 6"/>
</dbReference>
<evidence type="ECO:0000313" key="3">
    <source>
        <dbReference type="Proteomes" id="UP001066276"/>
    </source>
</evidence>
<gene>
    <name evidence="2" type="ORF">NDU88_002160</name>
</gene>
<feature type="region of interest" description="Disordered" evidence="1">
    <location>
        <begin position="68"/>
        <end position="115"/>
    </location>
</feature>
<name>A0AAV7QC47_PLEWA</name>
<protein>
    <submittedName>
        <fullName evidence="2">Uncharacterized protein</fullName>
    </submittedName>
</protein>
<comment type="caution">
    <text evidence="2">The sequence shown here is derived from an EMBL/GenBank/DDBJ whole genome shotgun (WGS) entry which is preliminary data.</text>
</comment>
<evidence type="ECO:0000313" key="2">
    <source>
        <dbReference type="EMBL" id="KAJ1135725.1"/>
    </source>
</evidence>
<accession>A0AAV7QC47</accession>
<keyword evidence="3" id="KW-1185">Reference proteome</keyword>
<dbReference type="AlphaFoldDB" id="A0AAV7QC47"/>
<reference evidence="2" key="1">
    <citation type="journal article" date="2022" name="bioRxiv">
        <title>Sequencing and chromosome-scale assembly of the giantPleurodeles waltlgenome.</title>
        <authorList>
            <person name="Brown T."/>
            <person name="Elewa A."/>
            <person name="Iarovenko S."/>
            <person name="Subramanian E."/>
            <person name="Araus A.J."/>
            <person name="Petzold A."/>
            <person name="Susuki M."/>
            <person name="Suzuki K.-i.T."/>
            <person name="Hayashi T."/>
            <person name="Toyoda A."/>
            <person name="Oliveira C."/>
            <person name="Osipova E."/>
            <person name="Leigh N.D."/>
            <person name="Simon A."/>
            <person name="Yun M.H."/>
        </authorList>
    </citation>
    <scope>NUCLEOTIDE SEQUENCE</scope>
    <source>
        <strain evidence="2">20211129_DDA</strain>
        <tissue evidence="2">Liver</tissue>
    </source>
</reference>
<proteinExistence type="predicted"/>
<organism evidence="2 3">
    <name type="scientific">Pleurodeles waltl</name>
    <name type="common">Iberian ribbed newt</name>
    <dbReference type="NCBI Taxonomy" id="8319"/>
    <lineage>
        <taxon>Eukaryota</taxon>
        <taxon>Metazoa</taxon>
        <taxon>Chordata</taxon>
        <taxon>Craniata</taxon>
        <taxon>Vertebrata</taxon>
        <taxon>Euteleostomi</taxon>
        <taxon>Amphibia</taxon>
        <taxon>Batrachia</taxon>
        <taxon>Caudata</taxon>
        <taxon>Salamandroidea</taxon>
        <taxon>Salamandridae</taxon>
        <taxon>Pleurodelinae</taxon>
        <taxon>Pleurodeles</taxon>
    </lineage>
</organism>
<dbReference type="EMBL" id="JANPWB010000010">
    <property type="protein sequence ID" value="KAJ1135725.1"/>
    <property type="molecule type" value="Genomic_DNA"/>
</dbReference>
<feature type="compositionally biased region" description="Basic and acidic residues" evidence="1">
    <location>
        <begin position="81"/>
        <end position="98"/>
    </location>
</feature>
<sequence length="115" mass="13139">MLLKRSDEHIFKVSLLYYLPQPSTKLLRPHSTAFQPFRHDHELRFSTETTRGISFGISVETVCARHGYSNTPQLLPPKRIPGQDRRSSELESKSEHTLVDLPTPVADEVEGILEE</sequence>